<keyword evidence="2" id="KW-0645">Protease</keyword>
<dbReference type="GO" id="GO:0004252">
    <property type="term" value="F:serine-type endopeptidase activity"/>
    <property type="evidence" value="ECO:0007669"/>
    <property type="project" value="UniProtKB-UniRule"/>
</dbReference>
<dbReference type="OrthoDB" id="248387at2759"/>
<dbReference type="InterPro" id="IPR051167">
    <property type="entry name" value="Prolyl_oligopep/macrocyclase"/>
</dbReference>
<dbReference type="GO" id="GO:0070012">
    <property type="term" value="F:oligopeptidase activity"/>
    <property type="evidence" value="ECO:0007669"/>
    <property type="project" value="TreeGrafter"/>
</dbReference>
<sequence length="430" mass="47898">ECDQTDIAASSARYYDRGLWHELRHRSITFYTFETNFLHAGTWKKVEVPEDVSVETFKESFLFTLRSDWTVGDHTYAQGALLAISIDQFFAGELGQMTVLFTPSLSQSLEGSTGTRDFLILSVLEDVKTKIIIWEYAAGSWVDRGSESGLGMETVSLTAVESDTSNELWITVQGYIRPTSLFLSSASELVDGKLVSASPLKMLPSFFKADALQVEQFFATSLDGTKVPYFQVSMKDLKLDGSNVTLLYGYGGFEISLTPVYAAARGIAWYEQGGVWVDANIRGGGEYGPRWHQAAKKADRNKAYEDFEAVAEDLIRRGVTCRERLGTQGGSNGGLLMGNMLTRKGHELFGAVVCQVPLLDMRRYSKLLAGASWMGEYGDPETDDWANFLHKYSPYQLVRDDCKYPPALFTTSTKDDRVHPGHARKMVAKL</sequence>
<keyword evidence="2" id="KW-0720">Serine protease</keyword>
<comment type="similarity">
    <text evidence="1 2">Belongs to the peptidase S9A family.</text>
</comment>
<evidence type="ECO:0000259" key="3">
    <source>
        <dbReference type="Pfam" id="PF00326"/>
    </source>
</evidence>
<dbReference type="PRINTS" id="PR00862">
    <property type="entry name" value="PROLIGOPTASE"/>
</dbReference>
<feature type="domain" description="Peptidase S9 prolyl oligopeptidase catalytic" evidence="3">
    <location>
        <begin position="268"/>
        <end position="430"/>
    </location>
</feature>
<keyword evidence="2" id="KW-0378">Hydrolase</keyword>
<evidence type="ECO:0000313" key="5">
    <source>
        <dbReference type="Proteomes" id="UP000654075"/>
    </source>
</evidence>
<dbReference type="GO" id="GO:0006508">
    <property type="term" value="P:proteolysis"/>
    <property type="evidence" value="ECO:0007669"/>
    <property type="project" value="UniProtKB-KW"/>
</dbReference>
<dbReference type="GO" id="GO:0005829">
    <property type="term" value="C:cytosol"/>
    <property type="evidence" value="ECO:0007669"/>
    <property type="project" value="TreeGrafter"/>
</dbReference>
<dbReference type="SUPFAM" id="SSF50993">
    <property type="entry name" value="Peptidase/esterase 'gauge' domain"/>
    <property type="match status" value="1"/>
</dbReference>
<dbReference type="Pfam" id="PF00326">
    <property type="entry name" value="Peptidase_S9"/>
    <property type="match status" value="1"/>
</dbReference>
<dbReference type="InterPro" id="IPR002470">
    <property type="entry name" value="Peptidase_S9A"/>
</dbReference>
<dbReference type="InterPro" id="IPR001375">
    <property type="entry name" value="Peptidase_S9_cat"/>
</dbReference>
<dbReference type="InterPro" id="IPR029058">
    <property type="entry name" value="AB_hydrolase_fold"/>
</dbReference>
<feature type="non-terminal residue" evidence="4">
    <location>
        <position position="430"/>
    </location>
</feature>
<dbReference type="PANTHER" id="PTHR42881:SF13">
    <property type="entry name" value="PROLYL ENDOPEPTIDASE"/>
    <property type="match status" value="1"/>
</dbReference>
<proteinExistence type="inferred from homology"/>
<dbReference type="EMBL" id="CAJNNV010026371">
    <property type="protein sequence ID" value="CAE8618023.1"/>
    <property type="molecule type" value="Genomic_DNA"/>
</dbReference>
<keyword evidence="5" id="KW-1185">Reference proteome</keyword>
<dbReference type="Proteomes" id="UP000654075">
    <property type="component" value="Unassembled WGS sequence"/>
</dbReference>
<protein>
    <recommendedName>
        <fullName evidence="2">Prolyl endopeptidase</fullName>
        <ecNumber evidence="2">3.4.21.-</ecNumber>
    </recommendedName>
</protein>
<organism evidence="4 5">
    <name type="scientific">Polarella glacialis</name>
    <name type="common">Dinoflagellate</name>
    <dbReference type="NCBI Taxonomy" id="89957"/>
    <lineage>
        <taxon>Eukaryota</taxon>
        <taxon>Sar</taxon>
        <taxon>Alveolata</taxon>
        <taxon>Dinophyceae</taxon>
        <taxon>Suessiales</taxon>
        <taxon>Suessiaceae</taxon>
        <taxon>Polarella</taxon>
    </lineage>
</organism>
<comment type="caution">
    <text evidence="4">The sequence shown here is derived from an EMBL/GenBank/DDBJ whole genome shotgun (WGS) entry which is preliminary data.</text>
</comment>
<evidence type="ECO:0000256" key="2">
    <source>
        <dbReference type="RuleBase" id="RU368024"/>
    </source>
</evidence>
<dbReference type="SUPFAM" id="SSF53474">
    <property type="entry name" value="alpha/beta-Hydrolases"/>
    <property type="match status" value="1"/>
</dbReference>
<evidence type="ECO:0000256" key="1">
    <source>
        <dbReference type="ARBA" id="ARBA00005228"/>
    </source>
</evidence>
<dbReference type="AlphaFoldDB" id="A0A813G598"/>
<dbReference type="EC" id="3.4.21.-" evidence="2"/>
<gene>
    <name evidence="4" type="ORF">PGLA1383_LOCUS35678</name>
</gene>
<dbReference type="Gene3D" id="2.130.10.120">
    <property type="entry name" value="Prolyl oligopeptidase, N-terminal domain"/>
    <property type="match status" value="1"/>
</dbReference>
<evidence type="ECO:0000313" key="4">
    <source>
        <dbReference type="EMBL" id="CAE8618023.1"/>
    </source>
</evidence>
<dbReference type="Gene3D" id="3.40.50.1820">
    <property type="entry name" value="alpha/beta hydrolase"/>
    <property type="match status" value="1"/>
</dbReference>
<feature type="non-terminal residue" evidence="4">
    <location>
        <position position="1"/>
    </location>
</feature>
<accession>A0A813G598</accession>
<dbReference type="PANTHER" id="PTHR42881">
    <property type="entry name" value="PROLYL ENDOPEPTIDASE"/>
    <property type="match status" value="1"/>
</dbReference>
<name>A0A813G598_POLGL</name>
<reference evidence="4" key="1">
    <citation type="submission" date="2021-02" db="EMBL/GenBank/DDBJ databases">
        <authorList>
            <person name="Dougan E. K."/>
            <person name="Rhodes N."/>
            <person name="Thang M."/>
            <person name="Chan C."/>
        </authorList>
    </citation>
    <scope>NUCLEOTIDE SEQUENCE</scope>
</reference>